<dbReference type="InterPro" id="IPR001647">
    <property type="entry name" value="HTH_TetR"/>
</dbReference>
<gene>
    <name evidence="4" type="ORF">GXY80_08940</name>
</gene>
<dbReference type="SUPFAM" id="SSF48498">
    <property type="entry name" value="Tetracyclin repressor-like, C-terminal domain"/>
    <property type="match status" value="1"/>
</dbReference>
<dbReference type="Proteomes" id="UP000777265">
    <property type="component" value="Unassembled WGS sequence"/>
</dbReference>
<comment type="caution">
    <text evidence="4">The sequence shown here is derived from an EMBL/GenBank/DDBJ whole genome shotgun (WGS) entry which is preliminary data.</text>
</comment>
<protein>
    <submittedName>
        <fullName evidence="4">TetR/AcrR family transcriptional regulator</fullName>
    </submittedName>
</protein>
<dbReference type="Pfam" id="PF17932">
    <property type="entry name" value="TetR_C_24"/>
    <property type="match status" value="1"/>
</dbReference>
<feature type="domain" description="HTH tetR-type" evidence="3">
    <location>
        <begin position="5"/>
        <end position="65"/>
    </location>
</feature>
<reference evidence="4" key="1">
    <citation type="journal article" date="2020" name="Biotechnol. Biofuels">
        <title>New insights from the biogas microbiome by comprehensive genome-resolved metagenomics of nearly 1600 species originating from multiple anaerobic digesters.</title>
        <authorList>
            <person name="Campanaro S."/>
            <person name="Treu L."/>
            <person name="Rodriguez-R L.M."/>
            <person name="Kovalovszki A."/>
            <person name="Ziels R.M."/>
            <person name="Maus I."/>
            <person name="Zhu X."/>
            <person name="Kougias P.G."/>
            <person name="Basile A."/>
            <person name="Luo G."/>
            <person name="Schluter A."/>
            <person name="Konstantinidis K.T."/>
            <person name="Angelidaki I."/>
        </authorList>
    </citation>
    <scope>NUCLEOTIDE SEQUENCE</scope>
    <source>
        <strain evidence="4">AS06rmzACSIP_7</strain>
    </source>
</reference>
<dbReference type="Gene3D" id="1.10.10.60">
    <property type="entry name" value="Homeodomain-like"/>
    <property type="match status" value="1"/>
</dbReference>
<dbReference type="InterPro" id="IPR036271">
    <property type="entry name" value="Tet_transcr_reg_TetR-rel_C_sf"/>
</dbReference>
<dbReference type="GO" id="GO:0003677">
    <property type="term" value="F:DNA binding"/>
    <property type="evidence" value="ECO:0007669"/>
    <property type="project" value="UniProtKB-UniRule"/>
</dbReference>
<reference evidence="4" key="2">
    <citation type="submission" date="2020-01" db="EMBL/GenBank/DDBJ databases">
        <authorList>
            <person name="Campanaro S."/>
        </authorList>
    </citation>
    <scope>NUCLEOTIDE SEQUENCE</scope>
    <source>
        <strain evidence="4">AS06rmzACSIP_7</strain>
    </source>
</reference>
<proteinExistence type="predicted"/>
<organism evidence="4 5">
    <name type="scientific">Syntrophorhabdus aromaticivorans</name>
    <dbReference type="NCBI Taxonomy" id="328301"/>
    <lineage>
        <taxon>Bacteria</taxon>
        <taxon>Pseudomonadati</taxon>
        <taxon>Thermodesulfobacteriota</taxon>
        <taxon>Syntrophorhabdia</taxon>
        <taxon>Syntrophorhabdales</taxon>
        <taxon>Syntrophorhabdaceae</taxon>
        <taxon>Syntrophorhabdus</taxon>
    </lineage>
</organism>
<dbReference type="InterPro" id="IPR009057">
    <property type="entry name" value="Homeodomain-like_sf"/>
</dbReference>
<dbReference type="InterPro" id="IPR041490">
    <property type="entry name" value="KstR2_TetR_C"/>
</dbReference>
<evidence type="ECO:0000256" key="2">
    <source>
        <dbReference type="PROSITE-ProRule" id="PRU00335"/>
    </source>
</evidence>
<dbReference type="PRINTS" id="PR00455">
    <property type="entry name" value="HTHTETR"/>
</dbReference>
<dbReference type="Pfam" id="PF00440">
    <property type="entry name" value="TetR_N"/>
    <property type="match status" value="1"/>
</dbReference>
<dbReference type="PANTHER" id="PTHR43479">
    <property type="entry name" value="ACREF/ENVCD OPERON REPRESSOR-RELATED"/>
    <property type="match status" value="1"/>
</dbReference>
<keyword evidence="1 2" id="KW-0238">DNA-binding</keyword>
<dbReference type="PANTHER" id="PTHR43479:SF11">
    <property type="entry name" value="ACREF_ENVCD OPERON REPRESSOR-RELATED"/>
    <property type="match status" value="1"/>
</dbReference>
<dbReference type="EMBL" id="JAAYEE010000145">
    <property type="protein sequence ID" value="NLW35588.1"/>
    <property type="molecule type" value="Genomic_DNA"/>
</dbReference>
<dbReference type="AlphaFoldDB" id="A0A971M4B6"/>
<dbReference type="PROSITE" id="PS50977">
    <property type="entry name" value="HTH_TETR_2"/>
    <property type="match status" value="1"/>
</dbReference>
<evidence type="ECO:0000259" key="3">
    <source>
        <dbReference type="PROSITE" id="PS50977"/>
    </source>
</evidence>
<evidence type="ECO:0000313" key="5">
    <source>
        <dbReference type="Proteomes" id="UP000777265"/>
    </source>
</evidence>
<accession>A0A971M4B6</accession>
<dbReference type="SUPFAM" id="SSF46689">
    <property type="entry name" value="Homeodomain-like"/>
    <property type="match status" value="1"/>
</dbReference>
<evidence type="ECO:0000313" key="4">
    <source>
        <dbReference type="EMBL" id="NLW35588.1"/>
    </source>
</evidence>
<sequence length="203" mass="23513">MANNKNTQELLLQAATELFYKKGYADTSVREVGAKAGVSNSLLYHYFKDKEEMLFQIITNTVHDLLKVLEEIDKDVKDPIERLKDKLVSHMILFGMKRRKESKIVVEEHYYLRGKRREASANYEKEIFAMYMKDLVALQADGKLKDINPTVLAFSIFGIINWFFRWYKDSGPLSQEEVANNILKFMLHGMLAEDLVQGGVTHE</sequence>
<dbReference type="InterPro" id="IPR050624">
    <property type="entry name" value="HTH-type_Tx_Regulator"/>
</dbReference>
<evidence type="ECO:0000256" key="1">
    <source>
        <dbReference type="ARBA" id="ARBA00023125"/>
    </source>
</evidence>
<name>A0A971M4B6_9BACT</name>
<feature type="DNA-binding region" description="H-T-H motif" evidence="2">
    <location>
        <begin position="28"/>
        <end position="47"/>
    </location>
</feature>
<dbReference type="Gene3D" id="1.10.357.10">
    <property type="entry name" value="Tetracycline Repressor, domain 2"/>
    <property type="match status" value="1"/>
</dbReference>